<evidence type="ECO:0000313" key="3">
    <source>
        <dbReference type="Proteomes" id="UP000628448"/>
    </source>
</evidence>
<keyword evidence="3" id="KW-1185">Reference proteome</keyword>
<dbReference type="InterPro" id="IPR032466">
    <property type="entry name" value="Metal_Hydrolase"/>
</dbReference>
<dbReference type="SUPFAM" id="SSF51338">
    <property type="entry name" value="Composite domain of metallo-dependent hydrolases"/>
    <property type="match status" value="1"/>
</dbReference>
<dbReference type="EMBL" id="JADWYR010000002">
    <property type="protein sequence ID" value="MBG9377676.1"/>
    <property type="molecule type" value="Genomic_DNA"/>
</dbReference>
<proteinExistence type="predicted"/>
<organism evidence="2 3">
    <name type="scientific">Panacibacter microcysteis</name>
    <dbReference type="NCBI Taxonomy" id="2793269"/>
    <lineage>
        <taxon>Bacteria</taxon>
        <taxon>Pseudomonadati</taxon>
        <taxon>Bacteroidota</taxon>
        <taxon>Chitinophagia</taxon>
        <taxon>Chitinophagales</taxon>
        <taxon>Chitinophagaceae</taxon>
        <taxon>Panacibacter</taxon>
    </lineage>
</organism>
<dbReference type="Gene3D" id="2.30.40.10">
    <property type="entry name" value="Urease, subunit C, domain 1"/>
    <property type="match status" value="1"/>
</dbReference>
<sequence length="526" mass="57069">MADIIVYNSNILTQDKLLPLAQAFAVAGGKFIAVGNNEPVLALQQPHTKLVDAANRTVLPGFTDAHIHIWKVGNLKTFLLDVRGVTSIAALQDKLSDFIKNNPGNGWIQARGFNEANMQEKRLPVKEDLDAVSEDRPVWLIRTCAHIGIANSKAIALSGIDATTHIPAGGEMRTGNDGKPNGIFTETALGLIANKIPPYTADDYAVMIRAAEKEMLQYGITAATDPAVMSDLLECYHTMHNHGQLKIRINALPVRVPDGSETSLPIPARFLSDQLQVHTVKFFADGGLSGMTAAMTQPYQNSTSYGVLRLTPDFFYPLAKEAAGKGFGIATHAIGDKAIDVVLEVYAQIRTAYPEILLRIEHLGLPSGAQLALMKKLNVHCVSQSIFLKELGKNFALYLEAERLNRIYPYRRVLDAGITLALSSDAPVVKDFNPVTGIRAALCRKDAEGNTIGPREAITQNEALYAYTMGGAIANGTSDFNGSISVGKVADFIVLNRLIRSDEDFATENDLHVSATFINGVEVFSR</sequence>
<dbReference type="InterPro" id="IPR033932">
    <property type="entry name" value="YtcJ-like"/>
</dbReference>
<accession>A0A931E973</accession>
<dbReference type="Gene3D" id="3.20.20.140">
    <property type="entry name" value="Metal-dependent hydrolases"/>
    <property type="match status" value="1"/>
</dbReference>
<evidence type="ECO:0000259" key="1">
    <source>
        <dbReference type="Pfam" id="PF07969"/>
    </source>
</evidence>
<dbReference type="InterPro" id="IPR013108">
    <property type="entry name" value="Amidohydro_3"/>
</dbReference>
<protein>
    <submittedName>
        <fullName evidence="2">Amidohydrolase</fullName>
    </submittedName>
</protein>
<name>A0A931E973_9BACT</name>
<gene>
    <name evidence="2" type="ORF">I5907_15645</name>
</gene>
<dbReference type="RefSeq" id="WP_196991747.1">
    <property type="nucleotide sequence ID" value="NZ_JADWYR010000002.1"/>
</dbReference>
<comment type="caution">
    <text evidence="2">The sequence shown here is derived from an EMBL/GenBank/DDBJ whole genome shotgun (WGS) entry which is preliminary data.</text>
</comment>
<dbReference type="PANTHER" id="PTHR22642">
    <property type="entry name" value="IMIDAZOLONEPROPIONASE"/>
    <property type="match status" value="1"/>
</dbReference>
<dbReference type="CDD" id="cd01300">
    <property type="entry name" value="YtcJ_like"/>
    <property type="match status" value="1"/>
</dbReference>
<dbReference type="Proteomes" id="UP000628448">
    <property type="component" value="Unassembled WGS sequence"/>
</dbReference>
<dbReference type="InterPro" id="IPR011059">
    <property type="entry name" value="Metal-dep_hydrolase_composite"/>
</dbReference>
<reference evidence="2" key="1">
    <citation type="submission" date="2020-11" db="EMBL/GenBank/DDBJ databases">
        <title>Bacterial whole genome sequence for Panacibacter sp. DH6.</title>
        <authorList>
            <person name="Le V."/>
            <person name="Ko S."/>
            <person name="Ahn C.-Y."/>
            <person name="Oh H.-M."/>
        </authorList>
    </citation>
    <scope>NUCLEOTIDE SEQUENCE</scope>
    <source>
        <strain evidence="2">DH6</strain>
    </source>
</reference>
<dbReference type="PANTHER" id="PTHR22642:SF2">
    <property type="entry name" value="PROTEIN LONG AFTER FAR-RED 3"/>
    <property type="match status" value="1"/>
</dbReference>
<dbReference type="AlphaFoldDB" id="A0A931E973"/>
<dbReference type="Pfam" id="PF07969">
    <property type="entry name" value="Amidohydro_3"/>
    <property type="match status" value="1"/>
</dbReference>
<dbReference type="Gene3D" id="3.10.310.70">
    <property type="match status" value="1"/>
</dbReference>
<dbReference type="SUPFAM" id="SSF51556">
    <property type="entry name" value="Metallo-dependent hydrolases"/>
    <property type="match status" value="1"/>
</dbReference>
<feature type="domain" description="Amidohydrolase 3" evidence="1">
    <location>
        <begin position="50"/>
        <end position="524"/>
    </location>
</feature>
<dbReference type="GO" id="GO:0016810">
    <property type="term" value="F:hydrolase activity, acting on carbon-nitrogen (but not peptide) bonds"/>
    <property type="evidence" value="ECO:0007669"/>
    <property type="project" value="InterPro"/>
</dbReference>
<evidence type="ECO:0000313" key="2">
    <source>
        <dbReference type="EMBL" id="MBG9377676.1"/>
    </source>
</evidence>